<evidence type="ECO:0000256" key="1">
    <source>
        <dbReference type="SAM" id="Phobius"/>
    </source>
</evidence>
<keyword evidence="1" id="KW-0812">Transmembrane</keyword>
<evidence type="ECO:0000313" key="2">
    <source>
        <dbReference type="EMBL" id="OXM82663.1"/>
    </source>
</evidence>
<dbReference type="OrthoDB" id="2665193at2"/>
<keyword evidence="1" id="KW-0472">Membrane</keyword>
<proteinExistence type="predicted"/>
<name>A0A229UGZ0_9BACL</name>
<dbReference type="RefSeq" id="WP_094018520.1">
    <property type="nucleotide sequence ID" value="NZ_NMQW01000059.1"/>
</dbReference>
<feature type="transmembrane region" description="Helical" evidence="1">
    <location>
        <begin position="36"/>
        <end position="56"/>
    </location>
</feature>
<dbReference type="Proteomes" id="UP000215509">
    <property type="component" value="Unassembled WGS sequence"/>
</dbReference>
<comment type="caution">
    <text evidence="2">The sequence shown here is derived from an EMBL/GenBank/DDBJ whole genome shotgun (WGS) entry which is preliminary data.</text>
</comment>
<organism evidence="2 3">
    <name type="scientific">Paenibacillus rigui</name>
    <dbReference type="NCBI Taxonomy" id="554312"/>
    <lineage>
        <taxon>Bacteria</taxon>
        <taxon>Bacillati</taxon>
        <taxon>Bacillota</taxon>
        <taxon>Bacilli</taxon>
        <taxon>Bacillales</taxon>
        <taxon>Paenibacillaceae</taxon>
        <taxon>Paenibacillus</taxon>
    </lineage>
</organism>
<dbReference type="AlphaFoldDB" id="A0A229UGZ0"/>
<evidence type="ECO:0000313" key="3">
    <source>
        <dbReference type="Proteomes" id="UP000215509"/>
    </source>
</evidence>
<sequence length="59" mass="6450">MYSAFIAFISILLLGAVIYAKIWWDGTGVGLTFTKWFFGIFGIAGLVAAGITYFMGLTF</sequence>
<protein>
    <submittedName>
        <fullName evidence="2">Uncharacterized protein</fullName>
    </submittedName>
</protein>
<keyword evidence="3" id="KW-1185">Reference proteome</keyword>
<gene>
    <name evidence="2" type="ORF">CF651_29860</name>
</gene>
<keyword evidence="1" id="KW-1133">Transmembrane helix</keyword>
<reference evidence="2 3" key="1">
    <citation type="submission" date="2017-07" db="EMBL/GenBank/DDBJ databases">
        <title>Genome sequencing and assembly of Paenibacillus rigui.</title>
        <authorList>
            <person name="Mayilraj S."/>
        </authorList>
    </citation>
    <scope>NUCLEOTIDE SEQUENCE [LARGE SCALE GENOMIC DNA]</scope>
    <source>
        <strain evidence="2 3">JCM 16352</strain>
    </source>
</reference>
<accession>A0A229UGZ0</accession>
<dbReference type="EMBL" id="NMQW01000059">
    <property type="protein sequence ID" value="OXM82663.1"/>
    <property type="molecule type" value="Genomic_DNA"/>
</dbReference>